<feature type="compositionally biased region" description="Acidic residues" evidence="1">
    <location>
        <begin position="189"/>
        <end position="199"/>
    </location>
</feature>
<gene>
    <name evidence="2" type="ORF">MEUPH1_LOCUS2303</name>
</gene>
<feature type="region of interest" description="Disordered" evidence="1">
    <location>
        <begin position="178"/>
        <end position="206"/>
    </location>
</feature>
<proteinExistence type="predicted"/>
<evidence type="ECO:0000313" key="3">
    <source>
        <dbReference type="Proteomes" id="UP001160148"/>
    </source>
</evidence>
<name>A0AAV0VNX2_9HEMI</name>
<protein>
    <submittedName>
        <fullName evidence="2">Uncharacterized protein</fullName>
    </submittedName>
</protein>
<evidence type="ECO:0000313" key="2">
    <source>
        <dbReference type="EMBL" id="CAI6345270.1"/>
    </source>
</evidence>
<dbReference type="EMBL" id="CARXXK010000001">
    <property type="protein sequence ID" value="CAI6345270.1"/>
    <property type="molecule type" value="Genomic_DNA"/>
</dbReference>
<organism evidence="2 3">
    <name type="scientific">Macrosiphum euphorbiae</name>
    <name type="common">potato aphid</name>
    <dbReference type="NCBI Taxonomy" id="13131"/>
    <lineage>
        <taxon>Eukaryota</taxon>
        <taxon>Metazoa</taxon>
        <taxon>Ecdysozoa</taxon>
        <taxon>Arthropoda</taxon>
        <taxon>Hexapoda</taxon>
        <taxon>Insecta</taxon>
        <taxon>Pterygota</taxon>
        <taxon>Neoptera</taxon>
        <taxon>Paraneoptera</taxon>
        <taxon>Hemiptera</taxon>
        <taxon>Sternorrhyncha</taxon>
        <taxon>Aphidomorpha</taxon>
        <taxon>Aphidoidea</taxon>
        <taxon>Aphididae</taxon>
        <taxon>Macrosiphini</taxon>
        <taxon>Macrosiphum</taxon>
    </lineage>
</organism>
<keyword evidence="3" id="KW-1185">Reference proteome</keyword>
<accession>A0AAV0VNX2</accession>
<dbReference type="Proteomes" id="UP001160148">
    <property type="component" value="Unassembled WGS sequence"/>
</dbReference>
<sequence>MASRQSVSSILKPPKVRAPLKEIESVDQDADENTATLAKRKVSFSGMNKIKMYNTGATSLTVHQAPMFDEQISMLSDSSNAEKPKLSGKFEKSDAQISIESTNCTNLEDNGRIIIEYESPNDNMEMTEALSGKILSDTIYTIDNNGSEHISYSSDYSENSMEFTEALKGGQILSGDNGCTSLSSTEMSETLDDESDDESVSQLGFKPSTPLSDVLIKNPSNISSSSSCMEFTCANAKSNLFYNTQSSNMELTGQNMTLKSSKSIWSNDDYKCMSMELTQLPDRQTFEDNCELVYEYSQHSVSMGSDISCEIQEKQNRELEIGQAEKLDKNNQNHQTIGCVLNNSDNREAFIEELSSSMVSMDIDPTLEGNEFDISYVNVENPLLFVNEQNHSTIPTTGIEDNSILEKSVLDNYSNVIDITNQNSESRLSIFPTSSSFVVNMSPENNLNKYVEVEELLQQTLQGHTSVLDENQYLENNKSIVIEKHPPKKYSRKTMIHTCPLIVQDKAYENEDIPGTVNSNQQKSTAMSTFNQTQSLETENLSDTSGIIQENHQNKYSRKSVAPTSVFNEDVLDTSETLEENQQQKCSLQSIAMSAFNQTHSLETENLSDTSGIIQENHQNKYSRKSVAPTSVFNEDVLDTSETLEENHRQKGTLQSMAMSAFNQTHSLETENLSDTSGIIQENHQNKYSRKSVAPTSVFNEDVLDTSETLEENQQCSLQSTAMSTFNQTQSLETENLSDTSGIVKENHQNKYSRKSVAPTSVFNEDVLDTSKTLEENQQQKCSLQSIAMSAFNQTHSLETENLSDTSGIIQENHKNKYSRKSVAPTSVFNEDVLDTSETLEENHQQKCSLQSIGMSALNQNQSLETEDVPNTSVYNLTKLAEKCDTSECSSTQSTDKEEISLYNSTQSAEKGEKSIYNSTQSDTSVNVEEVELKRYSRKSIGPASLVFTHSESLDNSISNNSFDIEESYEPKSEKGTSPVISVSVNNLSILQSDVSNQYEENLIPKSKHQSVLLNIVSDDNLNSPFRKKPKKSIVPTQLARPPVEDPCIKNELETIDDNISENFENVSKMDISMDISIEHEYKSDNELLVVSKEGEELNKLIVHGNMLETNEENFVMTPNELEINKTNLNELFKEHDIFEENEKKNEENSKNDSIKVTDNNIVNNHTLNSDYHSSSCSVDKTTKSDETFQNNEKSCLVNRKRSYSNRDCVPLSCSSFTSKPNIHNNMEEDLNTEDIIQQSPIKNDINNMSLDNEQLAIGNELEVELIKKESIKESLCNECLEFLTRWNEQFTEKKLALDKCTNREWIFNLLDSNIILTVTYSYISNNYSLLKVEDISFTTKTIPKNEIIKFGINWILSKYNPKVYRQICFTSRDVELLLKSLLEDVDFINKVMKNMSYVSDLYCVTFKDNKAQFVIHNMKCLLMVRIEITLSNVHKLSFKDLSVDCLFGNFDTKLLEEIMEDIIKDCNVLQTLIEKLFKLYSHKIN</sequence>
<comment type="caution">
    <text evidence="2">The sequence shown here is derived from an EMBL/GenBank/DDBJ whole genome shotgun (WGS) entry which is preliminary data.</text>
</comment>
<evidence type="ECO:0000256" key="1">
    <source>
        <dbReference type="SAM" id="MobiDB-lite"/>
    </source>
</evidence>
<reference evidence="2 3" key="1">
    <citation type="submission" date="2023-01" db="EMBL/GenBank/DDBJ databases">
        <authorList>
            <person name="Whitehead M."/>
        </authorList>
    </citation>
    <scope>NUCLEOTIDE SEQUENCE [LARGE SCALE GENOMIC DNA]</scope>
</reference>